<reference evidence="1 2" key="1">
    <citation type="journal article" date="2012" name="BMC Genomics">
        <title>Comparative genomics of the white-rot fungi, Phanerochaete carnosa and P. chrysosporium, to elucidate the genetic basis of the distinct wood types they colonize.</title>
        <authorList>
            <person name="Suzuki H."/>
            <person name="MacDonald J."/>
            <person name="Syed K."/>
            <person name="Salamov A."/>
            <person name="Hori C."/>
            <person name="Aerts A."/>
            <person name="Henrissat B."/>
            <person name="Wiebenga A."/>
            <person name="vanKuyk P.A."/>
            <person name="Barry K."/>
            <person name="Lindquist E."/>
            <person name="LaButti K."/>
            <person name="Lapidus A."/>
            <person name="Lucas S."/>
            <person name="Coutinho P."/>
            <person name="Gong Y."/>
            <person name="Samejima M."/>
            <person name="Mahadevan R."/>
            <person name="Abou-Zaid M."/>
            <person name="de Vries R.P."/>
            <person name="Igarashi K."/>
            <person name="Yadav J.S."/>
            <person name="Grigoriev I.V."/>
            <person name="Master E.R."/>
        </authorList>
    </citation>
    <scope>NUCLEOTIDE SEQUENCE [LARGE SCALE GENOMIC DNA]</scope>
    <source>
        <strain evidence="1 2">HHB-10118-sp</strain>
    </source>
</reference>
<gene>
    <name evidence="1" type="ORF">PHACADRAFT_257799</name>
</gene>
<dbReference type="KEGG" id="pco:PHACADRAFT_257799"/>
<dbReference type="RefSeq" id="XP_007396858.1">
    <property type="nucleotide sequence ID" value="XM_007396796.1"/>
</dbReference>
<dbReference type="InParanoid" id="K5WUL9"/>
<name>K5WUL9_PHACS</name>
<dbReference type="HOGENOM" id="CLU_471808_0_0_1"/>
<dbReference type="AlphaFoldDB" id="K5WUL9"/>
<dbReference type="EMBL" id="JH930473">
    <property type="protein sequence ID" value="EKM54157.1"/>
    <property type="molecule type" value="Genomic_DNA"/>
</dbReference>
<organism evidence="1 2">
    <name type="scientific">Phanerochaete carnosa (strain HHB-10118-sp)</name>
    <name type="common">White-rot fungus</name>
    <name type="synonym">Peniophora carnosa</name>
    <dbReference type="NCBI Taxonomy" id="650164"/>
    <lineage>
        <taxon>Eukaryota</taxon>
        <taxon>Fungi</taxon>
        <taxon>Dikarya</taxon>
        <taxon>Basidiomycota</taxon>
        <taxon>Agaricomycotina</taxon>
        <taxon>Agaricomycetes</taxon>
        <taxon>Polyporales</taxon>
        <taxon>Phanerochaetaceae</taxon>
        <taxon>Phanerochaete</taxon>
    </lineage>
</organism>
<proteinExistence type="predicted"/>
<evidence type="ECO:0000313" key="2">
    <source>
        <dbReference type="Proteomes" id="UP000008370"/>
    </source>
</evidence>
<dbReference type="GeneID" id="18916948"/>
<keyword evidence="2" id="KW-1185">Reference proteome</keyword>
<sequence>MLSNGKAVVYVDIQHGESGSQIVQHEQTPVAEHSDLFWKSSFWNTVATTTGFVKAYQFDKVALAFEVELQLVETLDVEEAIAQQLNTTVASQIKGNQRVVVKHLIVDFATAKYVPDLSITYNLGNGREGEKRLTAVKSLMGEYLLEVGRQGCGILKTIPTFVDDHSDPLAFNDIAFKVLTKDEITVEHFALGTHVTDTPVVVLYGVCTKRPVPPFLGKWSLGWLPAGSGKDTVGTVWFSKESFLEHRLLHVLEDFNARTTILPKFAGVVNGVWNCDLTTWEQSELLGKRGVRCQWKELESSPRHLEYAWEHRDDWAHENEATTRIEGVGEYTLSCHTENRLWIPTDYRPGRQLEVQLHGKSTVEISGQAYSQRWSKRTVSSWSASIIIASQQEGLHVSMTSQIQPAEVEGDDRASAFFPFNVEALHRNRLPDNLTALEDLLPKLKEILEGAWAYSSFGAQKFSLANPVFTRRGDFVLELYPYEQGTAPVARPQQPVALAPAPVPARVSTPSTATSYTAPVSNMSGLQSTSSLSSLSTTTATANGGVQMLRTSASYTPMKTLAPSVVPDYISNTFPPRR</sequence>
<evidence type="ECO:0000313" key="1">
    <source>
        <dbReference type="EMBL" id="EKM54157.1"/>
    </source>
</evidence>
<dbReference type="Proteomes" id="UP000008370">
    <property type="component" value="Unassembled WGS sequence"/>
</dbReference>
<accession>K5WUL9</accession>
<protein>
    <submittedName>
        <fullName evidence="1">Uncharacterized protein</fullName>
    </submittedName>
</protein>
<dbReference type="OrthoDB" id="5429442at2759"/>